<comment type="caution">
    <text evidence="1">The sequence shown here is derived from an EMBL/GenBank/DDBJ whole genome shotgun (WGS) entry which is preliminary data.</text>
</comment>
<evidence type="ECO:0008006" key="3">
    <source>
        <dbReference type="Google" id="ProtNLM"/>
    </source>
</evidence>
<accession>A0A2W5Q745</accession>
<evidence type="ECO:0000313" key="1">
    <source>
        <dbReference type="EMBL" id="PZQ47210.1"/>
    </source>
</evidence>
<gene>
    <name evidence="1" type="ORF">DI551_03845</name>
</gene>
<sequence length="381" mass="41237">MLREAGFKDAAVEHLSITPGGLHATNIRLDRYGFDEIKKLDASFNWLSFLSGGNVSQIHVDGLSLSRNADDTAASAQKLFQNLLHLPPYRLAITNIQLDLSTDFGDLRFTGEATTEPSQGQHKIRANINANQYQLGLTSTWEGTLQSGGILDLAGTVVDGRMNAGPLRISRFNGWAGVAVNKDGYSLQSQLDAGSASFMSVPLQTISIVSDISAKQDSIIARAGISGMPDVLFTADMTGVGDDRNFTARLSGKNLGGLLDHIDEVTKSGKNIHKSLLDLRDFALSARFEPEKRFVGGPMPFGISLEANGESELEGNVLFYPDTLDMRGSLETEPEIARALQDYFHIPSANIKQNFIRLDGDVKHLFDFTEPPGTAAVPATP</sequence>
<reference evidence="1 2" key="1">
    <citation type="submission" date="2017-08" db="EMBL/GenBank/DDBJ databases">
        <title>Infants hospitalized years apart are colonized by the same room-sourced microbial strains.</title>
        <authorList>
            <person name="Brooks B."/>
            <person name="Olm M.R."/>
            <person name="Firek B.A."/>
            <person name="Baker R."/>
            <person name="Thomas B.C."/>
            <person name="Morowitz M.J."/>
            <person name="Banfield J.F."/>
        </authorList>
    </citation>
    <scope>NUCLEOTIDE SEQUENCE [LARGE SCALE GENOMIC DNA]</scope>
    <source>
        <strain evidence="1">S2_005_002_R2_29</strain>
    </source>
</reference>
<dbReference type="Proteomes" id="UP000249417">
    <property type="component" value="Unassembled WGS sequence"/>
</dbReference>
<proteinExistence type="predicted"/>
<dbReference type="EMBL" id="QFQB01000016">
    <property type="protein sequence ID" value="PZQ47210.1"/>
    <property type="molecule type" value="Genomic_DNA"/>
</dbReference>
<name>A0A2W5Q745_9BACT</name>
<dbReference type="AlphaFoldDB" id="A0A2W5Q745"/>
<protein>
    <recommendedName>
        <fullName evidence="3">AsmA-like C-terminal domain-containing protein</fullName>
    </recommendedName>
</protein>
<organism evidence="1 2">
    <name type="scientific">Micavibrio aeruginosavorus</name>
    <dbReference type="NCBI Taxonomy" id="349221"/>
    <lineage>
        <taxon>Bacteria</taxon>
        <taxon>Pseudomonadati</taxon>
        <taxon>Bdellovibrionota</taxon>
        <taxon>Bdellovibrionia</taxon>
        <taxon>Bdellovibrionales</taxon>
        <taxon>Pseudobdellovibrionaceae</taxon>
        <taxon>Micavibrio</taxon>
    </lineage>
</organism>
<evidence type="ECO:0000313" key="2">
    <source>
        <dbReference type="Proteomes" id="UP000249417"/>
    </source>
</evidence>